<reference evidence="1 2" key="1">
    <citation type="submission" date="2018-05" db="EMBL/GenBank/DDBJ databases">
        <title>Rhodoferax soyangensis sp.nov., isolated from an oligotrophic freshwater lake.</title>
        <authorList>
            <person name="Park M."/>
        </authorList>
    </citation>
    <scope>NUCLEOTIDE SEQUENCE [LARGE SCALE GENOMIC DNA]</scope>
    <source>
        <strain evidence="1 2">IMCC26218</strain>
    </source>
</reference>
<accession>A0A3E1R6C8</accession>
<comment type="caution">
    <text evidence="1">The sequence shown here is derived from an EMBL/GenBank/DDBJ whole genome shotgun (WGS) entry which is preliminary data.</text>
</comment>
<sequence>MKALITHAGDFIRQVELKAIVPQPGSFHLQFSSQLTSARNPEEWQRNFGLILTREELGVLRDLIGAAL</sequence>
<dbReference type="AlphaFoldDB" id="A0A3E1R6C8"/>
<protein>
    <submittedName>
        <fullName evidence="1">Uncharacterized protein</fullName>
    </submittedName>
</protein>
<gene>
    <name evidence="1" type="ORF">DIC66_21885</name>
</gene>
<name>A0A3E1R6C8_9BURK</name>
<dbReference type="RefSeq" id="WP_117180309.1">
    <property type="nucleotide sequence ID" value="NZ_QFZK01000032.1"/>
</dbReference>
<evidence type="ECO:0000313" key="1">
    <source>
        <dbReference type="EMBL" id="RFO94731.1"/>
    </source>
</evidence>
<dbReference type="EMBL" id="QFZK01000032">
    <property type="protein sequence ID" value="RFO94731.1"/>
    <property type="molecule type" value="Genomic_DNA"/>
</dbReference>
<proteinExistence type="predicted"/>
<dbReference type="Proteomes" id="UP000260665">
    <property type="component" value="Unassembled WGS sequence"/>
</dbReference>
<evidence type="ECO:0000313" key="2">
    <source>
        <dbReference type="Proteomes" id="UP000260665"/>
    </source>
</evidence>
<keyword evidence="2" id="KW-1185">Reference proteome</keyword>
<organism evidence="1 2">
    <name type="scientific">Rhodoferax lacus</name>
    <dbReference type="NCBI Taxonomy" id="2184758"/>
    <lineage>
        <taxon>Bacteria</taxon>
        <taxon>Pseudomonadati</taxon>
        <taxon>Pseudomonadota</taxon>
        <taxon>Betaproteobacteria</taxon>
        <taxon>Burkholderiales</taxon>
        <taxon>Comamonadaceae</taxon>
        <taxon>Rhodoferax</taxon>
    </lineage>
</organism>